<organism evidence="1 2">
    <name type="scientific">Pluteus cervinus</name>
    <dbReference type="NCBI Taxonomy" id="181527"/>
    <lineage>
        <taxon>Eukaryota</taxon>
        <taxon>Fungi</taxon>
        <taxon>Dikarya</taxon>
        <taxon>Basidiomycota</taxon>
        <taxon>Agaricomycotina</taxon>
        <taxon>Agaricomycetes</taxon>
        <taxon>Agaricomycetidae</taxon>
        <taxon>Agaricales</taxon>
        <taxon>Pluteineae</taxon>
        <taxon>Pluteaceae</taxon>
        <taxon>Pluteus</taxon>
    </lineage>
</organism>
<protein>
    <submittedName>
        <fullName evidence="1">Uncharacterized protein</fullName>
    </submittedName>
</protein>
<dbReference type="EMBL" id="ML208858">
    <property type="protein sequence ID" value="TFK59951.1"/>
    <property type="molecule type" value="Genomic_DNA"/>
</dbReference>
<evidence type="ECO:0000313" key="2">
    <source>
        <dbReference type="Proteomes" id="UP000308600"/>
    </source>
</evidence>
<dbReference type="Proteomes" id="UP000308600">
    <property type="component" value="Unassembled WGS sequence"/>
</dbReference>
<gene>
    <name evidence="1" type="ORF">BDN72DRAFT_780022</name>
</gene>
<proteinExistence type="predicted"/>
<name>A0ACD3A329_9AGAR</name>
<sequence length="276" mass="31369">DSRGDDVRRMKGSSAKWINEQQPTPDPLLSPDHRRNRGIEHPVCGRLLCPAHHDWDDPIVRARVQLQEEGYRLSESFFVACFYKEYECDKNDVEKGFLQSSLLVFGFRDIFTGPKSVDAPVVDEIDAPVEGAHKRSRRGGVAGLLKMDEVTPRSIAYVACLLHFNLTNASEWSEEYYGVNYHAMYDFIVDYFEDPGSEEAKTHVNNLLRWWNRYVHCHCPLLQSTNFVSQTDLPLSRKAHAKQLTPNLGGAASSSSTERMIGAVVVTHIISCNRYH</sequence>
<evidence type="ECO:0000313" key="1">
    <source>
        <dbReference type="EMBL" id="TFK59951.1"/>
    </source>
</evidence>
<reference evidence="1 2" key="1">
    <citation type="journal article" date="2019" name="Nat. Ecol. Evol.">
        <title>Megaphylogeny resolves global patterns of mushroom evolution.</title>
        <authorList>
            <person name="Varga T."/>
            <person name="Krizsan K."/>
            <person name="Foldi C."/>
            <person name="Dima B."/>
            <person name="Sanchez-Garcia M."/>
            <person name="Sanchez-Ramirez S."/>
            <person name="Szollosi G.J."/>
            <person name="Szarkandi J.G."/>
            <person name="Papp V."/>
            <person name="Albert L."/>
            <person name="Andreopoulos W."/>
            <person name="Angelini C."/>
            <person name="Antonin V."/>
            <person name="Barry K.W."/>
            <person name="Bougher N.L."/>
            <person name="Buchanan P."/>
            <person name="Buyck B."/>
            <person name="Bense V."/>
            <person name="Catcheside P."/>
            <person name="Chovatia M."/>
            <person name="Cooper J."/>
            <person name="Damon W."/>
            <person name="Desjardin D."/>
            <person name="Finy P."/>
            <person name="Geml J."/>
            <person name="Haridas S."/>
            <person name="Hughes K."/>
            <person name="Justo A."/>
            <person name="Karasinski D."/>
            <person name="Kautmanova I."/>
            <person name="Kiss B."/>
            <person name="Kocsube S."/>
            <person name="Kotiranta H."/>
            <person name="LaButti K.M."/>
            <person name="Lechner B.E."/>
            <person name="Liimatainen K."/>
            <person name="Lipzen A."/>
            <person name="Lukacs Z."/>
            <person name="Mihaltcheva S."/>
            <person name="Morgado L.N."/>
            <person name="Niskanen T."/>
            <person name="Noordeloos M.E."/>
            <person name="Ohm R.A."/>
            <person name="Ortiz-Santana B."/>
            <person name="Ovrebo C."/>
            <person name="Racz N."/>
            <person name="Riley R."/>
            <person name="Savchenko A."/>
            <person name="Shiryaev A."/>
            <person name="Soop K."/>
            <person name="Spirin V."/>
            <person name="Szebenyi C."/>
            <person name="Tomsovsky M."/>
            <person name="Tulloss R.E."/>
            <person name="Uehling J."/>
            <person name="Grigoriev I.V."/>
            <person name="Vagvolgyi C."/>
            <person name="Papp T."/>
            <person name="Martin F.M."/>
            <person name="Miettinen O."/>
            <person name="Hibbett D.S."/>
            <person name="Nagy L.G."/>
        </authorList>
    </citation>
    <scope>NUCLEOTIDE SEQUENCE [LARGE SCALE GENOMIC DNA]</scope>
    <source>
        <strain evidence="1 2">NL-1719</strain>
    </source>
</reference>
<feature type="non-terminal residue" evidence="1">
    <location>
        <position position="1"/>
    </location>
</feature>
<keyword evidence="2" id="KW-1185">Reference proteome</keyword>
<accession>A0ACD3A329</accession>